<dbReference type="PANTHER" id="PTHR43280">
    <property type="entry name" value="ARAC-FAMILY TRANSCRIPTIONAL REGULATOR"/>
    <property type="match status" value="1"/>
</dbReference>
<evidence type="ECO:0000256" key="3">
    <source>
        <dbReference type="ARBA" id="ARBA00023163"/>
    </source>
</evidence>
<dbReference type="PANTHER" id="PTHR43280:SF32">
    <property type="entry name" value="TRANSCRIPTIONAL REGULATORY PROTEIN"/>
    <property type="match status" value="1"/>
</dbReference>
<dbReference type="GO" id="GO:0003700">
    <property type="term" value="F:DNA-binding transcription factor activity"/>
    <property type="evidence" value="ECO:0007669"/>
    <property type="project" value="InterPro"/>
</dbReference>
<dbReference type="InterPro" id="IPR018060">
    <property type="entry name" value="HTH_AraC"/>
</dbReference>
<keyword evidence="3" id="KW-0804">Transcription</keyword>
<evidence type="ECO:0000313" key="5">
    <source>
        <dbReference type="EMBL" id="TWI16032.1"/>
    </source>
</evidence>
<evidence type="ECO:0000259" key="4">
    <source>
        <dbReference type="PROSITE" id="PS01124"/>
    </source>
</evidence>
<keyword evidence="1" id="KW-0805">Transcription regulation</keyword>
<dbReference type="Pfam" id="PF12833">
    <property type="entry name" value="HTH_18"/>
    <property type="match status" value="1"/>
</dbReference>
<proteinExistence type="predicted"/>
<dbReference type="PROSITE" id="PS01124">
    <property type="entry name" value="HTH_ARAC_FAMILY_2"/>
    <property type="match status" value="1"/>
</dbReference>
<dbReference type="GO" id="GO:0043565">
    <property type="term" value="F:sequence-specific DNA binding"/>
    <property type="evidence" value="ECO:0007669"/>
    <property type="project" value="InterPro"/>
</dbReference>
<sequence>MEMTLPFTHNKNLKQHNHNEDFILLETPTIERLNFPVKLDVTISIICFKGHLKGHSNMRYFETGAPSLIVLLAGHTVTIENVSADFSALFIVMSKTFTSSLNIEEHLPVFLSLHNQPFIALKEAELTSLADYFKTVQKVLETDNPSTTKILQHLTKAYFYGFGYNAHNIERHTQQEKKPRLEELVENFLNQVQDNFKQERGIEFYADKLCVTPKYLSKVIKEHNGLSAKQWIDDYVVWEAKALLKSTHMTIQQISNELNFPSQSFFGRYFKRSVGLSPLAYRKM</sequence>
<dbReference type="SMART" id="SM00342">
    <property type="entry name" value="HTH_ARAC"/>
    <property type="match status" value="1"/>
</dbReference>
<dbReference type="SUPFAM" id="SSF46689">
    <property type="entry name" value="Homeodomain-like"/>
    <property type="match status" value="1"/>
</dbReference>
<gene>
    <name evidence="5" type="ORF">IQ31_04602</name>
</gene>
<feature type="domain" description="HTH araC/xylS-type" evidence="4">
    <location>
        <begin position="186"/>
        <end position="284"/>
    </location>
</feature>
<dbReference type="Proteomes" id="UP000315908">
    <property type="component" value="Unassembled WGS sequence"/>
</dbReference>
<name>A0A562M889_9SPHI</name>
<keyword evidence="2 5" id="KW-0238">DNA-binding</keyword>
<evidence type="ECO:0000256" key="1">
    <source>
        <dbReference type="ARBA" id="ARBA00023015"/>
    </source>
</evidence>
<dbReference type="EMBL" id="VLKR01000034">
    <property type="protein sequence ID" value="TWI16032.1"/>
    <property type="molecule type" value="Genomic_DNA"/>
</dbReference>
<evidence type="ECO:0000313" key="6">
    <source>
        <dbReference type="Proteomes" id="UP000315908"/>
    </source>
</evidence>
<comment type="caution">
    <text evidence="5">The sequence shown here is derived from an EMBL/GenBank/DDBJ whole genome shotgun (WGS) entry which is preliminary data.</text>
</comment>
<dbReference type="RefSeq" id="WP_070566506.1">
    <property type="nucleotide sequence ID" value="NZ_JBPFPU010000016.1"/>
</dbReference>
<evidence type="ECO:0000256" key="2">
    <source>
        <dbReference type="ARBA" id="ARBA00023125"/>
    </source>
</evidence>
<accession>A0A562M889</accession>
<dbReference type="InterPro" id="IPR009057">
    <property type="entry name" value="Homeodomain-like_sf"/>
</dbReference>
<protein>
    <submittedName>
        <fullName evidence="5">AraC-like DNA-binding protein</fullName>
    </submittedName>
</protein>
<organism evidence="5 6">
    <name type="scientific">Sphingobacterium siyangense</name>
    <dbReference type="NCBI Taxonomy" id="459529"/>
    <lineage>
        <taxon>Bacteria</taxon>
        <taxon>Pseudomonadati</taxon>
        <taxon>Bacteroidota</taxon>
        <taxon>Sphingobacteriia</taxon>
        <taxon>Sphingobacteriales</taxon>
        <taxon>Sphingobacteriaceae</taxon>
        <taxon>Sphingobacterium</taxon>
    </lineage>
</organism>
<dbReference type="OrthoDB" id="1007667at2"/>
<dbReference type="AlphaFoldDB" id="A0A562M889"/>
<dbReference type="Gene3D" id="1.10.10.60">
    <property type="entry name" value="Homeodomain-like"/>
    <property type="match status" value="1"/>
</dbReference>
<reference evidence="5 6" key="1">
    <citation type="journal article" date="2015" name="Stand. Genomic Sci.">
        <title>Genomic Encyclopedia of Bacterial and Archaeal Type Strains, Phase III: the genomes of soil and plant-associated and newly described type strains.</title>
        <authorList>
            <person name="Whitman W.B."/>
            <person name="Woyke T."/>
            <person name="Klenk H.P."/>
            <person name="Zhou Y."/>
            <person name="Lilburn T.G."/>
            <person name="Beck B.J."/>
            <person name="De Vos P."/>
            <person name="Vandamme P."/>
            <person name="Eisen J.A."/>
            <person name="Garrity G."/>
            <person name="Hugenholtz P."/>
            <person name="Kyrpides N.C."/>
        </authorList>
    </citation>
    <scope>NUCLEOTIDE SEQUENCE [LARGE SCALE GENOMIC DNA]</scope>
    <source>
        <strain evidence="5 6">CGMCC 1.6855</strain>
    </source>
</reference>